<dbReference type="InterPro" id="IPR000719">
    <property type="entry name" value="Prot_kinase_dom"/>
</dbReference>
<evidence type="ECO:0000313" key="14">
    <source>
        <dbReference type="EMBL" id="KAI5072349.1"/>
    </source>
</evidence>
<evidence type="ECO:0000256" key="2">
    <source>
        <dbReference type="ARBA" id="ARBA00008536"/>
    </source>
</evidence>
<feature type="binding site" evidence="11">
    <location>
        <position position="392"/>
    </location>
    <ligand>
        <name>ATP</name>
        <dbReference type="ChEBI" id="CHEBI:30616"/>
    </ligand>
</feature>
<proteinExistence type="inferred from homology"/>
<dbReference type="Pfam" id="PF00139">
    <property type="entry name" value="Lectin_legB"/>
    <property type="match status" value="1"/>
</dbReference>
<evidence type="ECO:0000256" key="8">
    <source>
        <dbReference type="ARBA" id="ARBA00022840"/>
    </source>
</evidence>
<dbReference type="OrthoDB" id="1886042at2759"/>
<dbReference type="InterPro" id="IPR050528">
    <property type="entry name" value="L-type_Lectin-RKs"/>
</dbReference>
<dbReference type="GO" id="GO:0051707">
    <property type="term" value="P:response to other organism"/>
    <property type="evidence" value="ECO:0007669"/>
    <property type="project" value="UniProtKB-ARBA"/>
</dbReference>
<dbReference type="Pfam" id="PF07714">
    <property type="entry name" value="PK_Tyr_Ser-Thr"/>
    <property type="match status" value="1"/>
</dbReference>
<keyword evidence="5" id="KW-0732">Signal</keyword>
<comment type="subcellular location">
    <subcellularLocation>
        <location evidence="1">Membrane</location>
        <topology evidence="1">Single-pass type I membrane protein</topology>
    </subcellularLocation>
</comment>
<reference evidence="14" key="1">
    <citation type="submission" date="2021-01" db="EMBL/GenBank/DDBJ databases">
        <title>Adiantum capillus-veneris genome.</title>
        <authorList>
            <person name="Fang Y."/>
            <person name="Liao Q."/>
        </authorList>
    </citation>
    <scope>NUCLEOTIDE SEQUENCE</scope>
    <source>
        <strain evidence="14">H3</strain>
        <tissue evidence="14">Leaf</tissue>
    </source>
</reference>
<dbReference type="PROSITE" id="PS50011">
    <property type="entry name" value="PROTEIN_KINASE_DOM"/>
    <property type="match status" value="1"/>
</dbReference>
<evidence type="ECO:0000256" key="1">
    <source>
        <dbReference type="ARBA" id="ARBA00004479"/>
    </source>
</evidence>
<dbReference type="InterPro" id="IPR001220">
    <property type="entry name" value="Legume_lectin_dom"/>
</dbReference>
<dbReference type="GO" id="GO:0004672">
    <property type="term" value="F:protein kinase activity"/>
    <property type="evidence" value="ECO:0007669"/>
    <property type="project" value="InterPro"/>
</dbReference>
<dbReference type="InterPro" id="IPR011009">
    <property type="entry name" value="Kinase-like_dom_sf"/>
</dbReference>
<dbReference type="AlphaFoldDB" id="A0A9D4UQP7"/>
<evidence type="ECO:0000256" key="4">
    <source>
        <dbReference type="ARBA" id="ARBA00022692"/>
    </source>
</evidence>
<evidence type="ECO:0000256" key="9">
    <source>
        <dbReference type="ARBA" id="ARBA00022989"/>
    </source>
</evidence>
<organism evidence="14 15">
    <name type="scientific">Adiantum capillus-veneris</name>
    <name type="common">Maidenhair fern</name>
    <dbReference type="NCBI Taxonomy" id="13818"/>
    <lineage>
        <taxon>Eukaryota</taxon>
        <taxon>Viridiplantae</taxon>
        <taxon>Streptophyta</taxon>
        <taxon>Embryophyta</taxon>
        <taxon>Tracheophyta</taxon>
        <taxon>Polypodiopsida</taxon>
        <taxon>Polypodiidae</taxon>
        <taxon>Polypodiales</taxon>
        <taxon>Pteridineae</taxon>
        <taxon>Pteridaceae</taxon>
        <taxon>Vittarioideae</taxon>
        <taxon>Adiantum</taxon>
    </lineage>
</organism>
<dbReference type="InterPro" id="IPR001245">
    <property type="entry name" value="Ser-Thr/Tyr_kinase_cat_dom"/>
</dbReference>
<comment type="similarity">
    <text evidence="3">In the C-terminal section; belongs to the protein kinase superfamily. Ser/Thr protein kinase family.</text>
</comment>
<dbReference type="InterPro" id="IPR017441">
    <property type="entry name" value="Protein_kinase_ATP_BS"/>
</dbReference>
<dbReference type="PROSITE" id="PS00107">
    <property type="entry name" value="PROTEIN_KINASE_ATP"/>
    <property type="match status" value="1"/>
</dbReference>
<dbReference type="PANTHER" id="PTHR27007">
    <property type="match status" value="1"/>
</dbReference>
<dbReference type="Gene3D" id="3.30.200.20">
    <property type="entry name" value="Phosphorylase Kinase, domain 1"/>
    <property type="match status" value="1"/>
</dbReference>
<dbReference type="Gene3D" id="2.60.120.200">
    <property type="match status" value="1"/>
</dbReference>
<dbReference type="EMBL" id="JABFUD020000012">
    <property type="protein sequence ID" value="KAI5072349.1"/>
    <property type="molecule type" value="Genomic_DNA"/>
</dbReference>
<dbReference type="Gene3D" id="1.10.510.10">
    <property type="entry name" value="Transferase(Phosphotransferase) domain 1"/>
    <property type="match status" value="1"/>
</dbReference>
<keyword evidence="6" id="KW-0430">Lectin</keyword>
<evidence type="ECO:0000256" key="7">
    <source>
        <dbReference type="ARBA" id="ARBA00022741"/>
    </source>
</evidence>
<dbReference type="SUPFAM" id="SSF49899">
    <property type="entry name" value="Concanavalin A-like lectins/glucanases"/>
    <property type="match status" value="1"/>
</dbReference>
<accession>A0A9D4UQP7</accession>
<evidence type="ECO:0000313" key="15">
    <source>
        <dbReference type="Proteomes" id="UP000886520"/>
    </source>
</evidence>
<evidence type="ECO:0000256" key="3">
    <source>
        <dbReference type="ARBA" id="ARBA00010217"/>
    </source>
</evidence>
<keyword evidence="9" id="KW-1133">Transmembrane helix</keyword>
<keyword evidence="4" id="KW-0812">Transmembrane</keyword>
<keyword evidence="8 11" id="KW-0067">ATP-binding</keyword>
<dbReference type="Proteomes" id="UP000886520">
    <property type="component" value="Chromosome 12"/>
</dbReference>
<sequence>MESQNLSSSRQGPVSSRWRSEEGLTLITAPTFASYESIHAVQEGEWYHGQNVIYDDSAVWLNPDPREAQTRALSNIGKIIYKDKVQFKYAPYGIISFKTSFTFQIITTNPYPNCGSGMAFFIADYDKAPERCYGRYLGLVGPNATNNGRFFAVEFDTHISEDFADPSASHIGIDINSLTSVIYVDSNPNSSSPFYPELYLYNNYTFTVWIEYNASATLIEVWMSNSSLAPRPPSPCLSLKHNLSDVFLDYMYVGFSAASNASDDSMEGHVLYAWNLTIYPPTSTETRPAAKILIPLILTLSGAGLLCVCHLCIKKRKGMQIIMHNRGHFPQIASSSRAFIEKIVCRSTLKEYSYEELRLAANNFAQCNKIGEGTFSIVYKGTVGNGQVVAIKRLKEGYRKELEFSTEMQVISNIRHKNLLPLLGWIEGLSQARDVKAANVLLTEDFKPMLGDFGLARLIHHDERSVSMTAAGTPGYVAPEVIFNNKATDKADVYSFGVLALVVACGQPAMLESSISGGSGSEGMQQLVDWVKLLYQSNQVMEALDVTMTMEMPELERSQWRRVLHMALICVNHSPKLRPTMSKVCQALQGEVFLWMNRPTPARRPSHYLIRSRSWRSASGSLYNLDNTRRAVTVSPLHVPHPRVGQGSPPSLGGGQMSPPTFGHGENWVGR</sequence>
<name>A0A9D4UQP7_ADICA</name>
<keyword evidence="15" id="KW-1185">Reference proteome</keyword>
<feature type="region of interest" description="Disordered" evidence="12">
    <location>
        <begin position="638"/>
        <end position="671"/>
    </location>
</feature>
<evidence type="ECO:0000256" key="12">
    <source>
        <dbReference type="SAM" id="MobiDB-lite"/>
    </source>
</evidence>
<dbReference type="InterPro" id="IPR013320">
    <property type="entry name" value="ConA-like_dom_sf"/>
</dbReference>
<dbReference type="GO" id="GO:0005524">
    <property type="term" value="F:ATP binding"/>
    <property type="evidence" value="ECO:0007669"/>
    <property type="project" value="UniProtKB-UniRule"/>
</dbReference>
<dbReference type="GO" id="GO:0006952">
    <property type="term" value="P:defense response"/>
    <property type="evidence" value="ECO:0007669"/>
    <property type="project" value="UniProtKB-ARBA"/>
</dbReference>
<dbReference type="SMART" id="SM00220">
    <property type="entry name" value="S_TKc"/>
    <property type="match status" value="1"/>
</dbReference>
<evidence type="ECO:0000256" key="10">
    <source>
        <dbReference type="ARBA" id="ARBA00023136"/>
    </source>
</evidence>
<dbReference type="GO" id="GO:0030246">
    <property type="term" value="F:carbohydrate binding"/>
    <property type="evidence" value="ECO:0007669"/>
    <property type="project" value="UniProtKB-KW"/>
</dbReference>
<evidence type="ECO:0000256" key="11">
    <source>
        <dbReference type="PROSITE-ProRule" id="PRU10141"/>
    </source>
</evidence>
<evidence type="ECO:0000259" key="13">
    <source>
        <dbReference type="PROSITE" id="PS50011"/>
    </source>
</evidence>
<gene>
    <name evidence="14" type="ORF">GOP47_0012455</name>
</gene>
<dbReference type="CDD" id="cd06899">
    <property type="entry name" value="lectin_legume_LecRK_Arcelin_ConA"/>
    <property type="match status" value="1"/>
</dbReference>
<protein>
    <recommendedName>
        <fullName evidence="13">Protein kinase domain-containing protein</fullName>
    </recommendedName>
</protein>
<dbReference type="GO" id="GO:0016020">
    <property type="term" value="C:membrane"/>
    <property type="evidence" value="ECO:0007669"/>
    <property type="project" value="UniProtKB-SubCell"/>
</dbReference>
<feature type="domain" description="Protein kinase" evidence="13">
    <location>
        <begin position="295"/>
        <end position="594"/>
    </location>
</feature>
<comment type="similarity">
    <text evidence="2">In the N-terminal section; belongs to the leguminous lectin family.</text>
</comment>
<keyword evidence="7 11" id="KW-0547">Nucleotide-binding</keyword>
<keyword evidence="10" id="KW-0472">Membrane</keyword>
<evidence type="ECO:0000256" key="5">
    <source>
        <dbReference type="ARBA" id="ARBA00022729"/>
    </source>
</evidence>
<comment type="caution">
    <text evidence="14">The sequence shown here is derived from an EMBL/GenBank/DDBJ whole genome shotgun (WGS) entry which is preliminary data.</text>
</comment>
<evidence type="ECO:0000256" key="6">
    <source>
        <dbReference type="ARBA" id="ARBA00022734"/>
    </source>
</evidence>
<dbReference type="SUPFAM" id="SSF56112">
    <property type="entry name" value="Protein kinase-like (PK-like)"/>
    <property type="match status" value="1"/>
</dbReference>
<dbReference type="Pfam" id="PF00069">
    <property type="entry name" value="Pkinase"/>
    <property type="match status" value="1"/>
</dbReference>